<dbReference type="OrthoDB" id="666405at2759"/>
<gene>
    <name evidence="2" type="ORF">FCM35_KLT16559</name>
</gene>
<keyword evidence="3" id="KW-1185">Reference proteome</keyword>
<dbReference type="Pfam" id="PF04578">
    <property type="entry name" value="DUF594"/>
    <property type="match status" value="1"/>
</dbReference>
<accession>A0A833VX29</accession>
<dbReference type="AlphaFoldDB" id="A0A833VX29"/>
<reference evidence="2" key="1">
    <citation type="submission" date="2020-01" db="EMBL/GenBank/DDBJ databases">
        <title>Genome sequence of Kobresia littledalei, the first chromosome-level genome in the family Cyperaceae.</title>
        <authorList>
            <person name="Qu G."/>
        </authorList>
    </citation>
    <scope>NUCLEOTIDE SEQUENCE</scope>
    <source>
        <strain evidence="2">C.B.Clarke</strain>
        <tissue evidence="2">Leaf</tissue>
    </source>
</reference>
<dbReference type="EMBL" id="SWLB01000004">
    <property type="protein sequence ID" value="KAF3339088.1"/>
    <property type="molecule type" value="Genomic_DNA"/>
</dbReference>
<proteinExistence type="predicted"/>
<dbReference type="PANTHER" id="PTHR31325">
    <property type="entry name" value="OS01G0798800 PROTEIN-RELATED"/>
    <property type="match status" value="1"/>
</dbReference>
<name>A0A833VX29_9POAL</name>
<evidence type="ECO:0000313" key="2">
    <source>
        <dbReference type="EMBL" id="KAF3339088.1"/>
    </source>
</evidence>
<evidence type="ECO:0000256" key="1">
    <source>
        <dbReference type="SAM" id="MobiDB-lite"/>
    </source>
</evidence>
<dbReference type="Proteomes" id="UP000623129">
    <property type="component" value="Unassembled WGS sequence"/>
</dbReference>
<organism evidence="2 3">
    <name type="scientific">Carex littledalei</name>
    <dbReference type="NCBI Taxonomy" id="544730"/>
    <lineage>
        <taxon>Eukaryota</taxon>
        <taxon>Viridiplantae</taxon>
        <taxon>Streptophyta</taxon>
        <taxon>Embryophyta</taxon>
        <taxon>Tracheophyta</taxon>
        <taxon>Spermatophyta</taxon>
        <taxon>Magnoliopsida</taxon>
        <taxon>Liliopsida</taxon>
        <taxon>Poales</taxon>
        <taxon>Cyperaceae</taxon>
        <taxon>Cyperoideae</taxon>
        <taxon>Cariceae</taxon>
        <taxon>Carex</taxon>
        <taxon>Carex subgen. Euthyceras</taxon>
    </lineage>
</organism>
<sequence>MVICTSTDTKEAILKSLRKSDGRLTNGGTSLKNHGMDHLNWACLPHANTTETILVWHIATTLFDNHKPSPHQNIDPHQEPASQQNNNPFKEQEVALELSSYCHYLVKCLPDLLPDKVVWIEDMYETVRNEILAIDRSSNQKPTKINRCNYALEATWDESSVVGKGAMLANDLIHCAENGKLVWEMLAEFWAEMMLFIAPSDNVDGHEKLLNRDELITQLWALLTHAGIITRPKPTVHQDHQSKSDAVTGDVNV</sequence>
<evidence type="ECO:0008006" key="4">
    <source>
        <dbReference type="Google" id="ProtNLM"/>
    </source>
</evidence>
<comment type="caution">
    <text evidence="2">The sequence shown here is derived from an EMBL/GenBank/DDBJ whole genome shotgun (WGS) entry which is preliminary data.</text>
</comment>
<evidence type="ECO:0000313" key="3">
    <source>
        <dbReference type="Proteomes" id="UP000623129"/>
    </source>
</evidence>
<feature type="region of interest" description="Disordered" evidence="1">
    <location>
        <begin position="233"/>
        <end position="253"/>
    </location>
</feature>
<protein>
    <recommendedName>
        <fullName evidence="4">DUF4220 domain-containing protein</fullName>
    </recommendedName>
</protein>
<dbReference type="InterPro" id="IPR007658">
    <property type="entry name" value="DUF594"/>
</dbReference>